<evidence type="ECO:0000313" key="4">
    <source>
        <dbReference type="Proteomes" id="UP000245461"/>
    </source>
</evidence>
<evidence type="ECO:0000256" key="1">
    <source>
        <dbReference type="SAM" id="MobiDB-lite"/>
    </source>
</evidence>
<feature type="compositionally biased region" description="Low complexity" evidence="1">
    <location>
        <begin position="99"/>
        <end position="108"/>
    </location>
</feature>
<accession>A0A317DZY4</accession>
<organism evidence="3 4">
    <name type="scientific">Zavarzinia aquatilis</name>
    <dbReference type="NCBI Taxonomy" id="2211142"/>
    <lineage>
        <taxon>Bacteria</taxon>
        <taxon>Pseudomonadati</taxon>
        <taxon>Pseudomonadota</taxon>
        <taxon>Alphaproteobacteria</taxon>
        <taxon>Rhodospirillales</taxon>
        <taxon>Zavarziniaceae</taxon>
        <taxon>Zavarzinia</taxon>
    </lineage>
</organism>
<dbReference type="InterPro" id="IPR013429">
    <property type="entry name" value="Regulatory_FmdB_Zinc_ribbon"/>
</dbReference>
<name>A0A317DZY4_9PROT</name>
<reference evidence="3 4" key="1">
    <citation type="submission" date="2018-05" db="EMBL/GenBank/DDBJ databases">
        <title>Zavarzinia sp. HR-AS.</title>
        <authorList>
            <person name="Lee Y."/>
            <person name="Jeon C.O."/>
        </authorList>
    </citation>
    <scope>NUCLEOTIDE SEQUENCE [LARGE SCALE GENOMIC DNA]</scope>
    <source>
        <strain evidence="3 4">HR-AS</strain>
    </source>
</reference>
<dbReference type="NCBIfam" id="TIGR02605">
    <property type="entry name" value="CxxC_CxxC_SSSS"/>
    <property type="match status" value="1"/>
</dbReference>
<evidence type="ECO:0000259" key="2">
    <source>
        <dbReference type="SMART" id="SM00834"/>
    </source>
</evidence>
<dbReference type="RefSeq" id="WP_109907328.1">
    <property type="nucleotide sequence ID" value="NZ_QGLE01000011.1"/>
</dbReference>
<protein>
    <submittedName>
        <fullName evidence="3">FmdB family transcriptional regulator</fullName>
    </submittedName>
</protein>
<dbReference type="OrthoDB" id="9813321at2"/>
<comment type="caution">
    <text evidence="3">The sequence shown here is derived from an EMBL/GenBank/DDBJ whole genome shotgun (WGS) entry which is preliminary data.</text>
</comment>
<dbReference type="Proteomes" id="UP000245461">
    <property type="component" value="Unassembled WGS sequence"/>
</dbReference>
<feature type="domain" description="Putative regulatory protein FmdB zinc ribbon" evidence="2">
    <location>
        <begin position="1"/>
        <end position="41"/>
    </location>
</feature>
<keyword evidence="4" id="KW-1185">Reference proteome</keyword>
<evidence type="ECO:0000313" key="3">
    <source>
        <dbReference type="EMBL" id="PWR19446.1"/>
    </source>
</evidence>
<dbReference type="EMBL" id="QGLE01000011">
    <property type="protein sequence ID" value="PWR19446.1"/>
    <property type="molecule type" value="Genomic_DNA"/>
</dbReference>
<proteinExistence type="predicted"/>
<dbReference type="SMART" id="SM00834">
    <property type="entry name" value="CxxC_CXXC_SSSS"/>
    <property type="match status" value="1"/>
</dbReference>
<gene>
    <name evidence="3" type="ORF">DKG74_16770</name>
</gene>
<feature type="region of interest" description="Disordered" evidence="1">
    <location>
        <begin position="94"/>
        <end position="119"/>
    </location>
</feature>
<dbReference type="AlphaFoldDB" id="A0A317DZY4"/>
<sequence>MPLYEYECLDCGPFTELRPMADSALPCPCPDCGGDAPRAYLTAPMMACVGTERRIALETNERSQHNPMSVGEYAAKQAAKSHRAGCSCCTTTKKKKSATAKTPSGAKSFPSKRPWMISH</sequence>
<dbReference type="Pfam" id="PF09723">
    <property type="entry name" value="Zn_ribbon_8"/>
    <property type="match status" value="1"/>
</dbReference>